<sequence>PPGQQQQCGAPAHIYALDQDQAAGQPGTMSGLLSLFHTPVFALFDTGATRSFISAKCLSALGAQGVSTVDALEISLASGRKIVTSSLAKNLNIDIGGRALVVDAFVIDMNDFDLILGMDWLARYEADIRRQGVPESHADEGCCTIRKKGKLQPRFIGPFDILERFGDILERFGVTAYRLALPPELSGVHNVFHVSMLRKYVYDLSHVVNFDELE</sequence>
<dbReference type="Pfam" id="PF08284">
    <property type="entry name" value="RVP_2"/>
    <property type="match status" value="1"/>
</dbReference>
<accession>A0A9N7MV51</accession>
<dbReference type="SUPFAM" id="SSF50630">
    <property type="entry name" value="Acid proteases"/>
    <property type="match status" value="1"/>
</dbReference>
<reference evidence="2" key="1">
    <citation type="submission" date="2019-12" db="EMBL/GenBank/DDBJ databases">
        <authorList>
            <person name="Scholes J."/>
        </authorList>
    </citation>
    <scope>NUCLEOTIDE SEQUENCE</scope>
</reference>
<feature type="non-terminal residue" evidence="2">
    <location>
        <position position="1"/>
    </location>
</feature>
<comment type="caution">
    <text evidence="2">The sequence shown here is derived from an EMBL/GenBank/DDBJ whole genome shotgun (WGS) entry which is preliminary data.</text>
</comment>
<keyword evidence="3" id="KW-1185">Reference proteome</keyword>
<feature type="domain" description="Tf2-1-like SH3-like" evidence="1">
    <location>
        <begin position="144"/>
        <end position="201"/>
    </location>
</feature>
<proteinExistence type="predicted"/>
<name>A0A9N7MV51_STRHE</name>
<organism evidence="2 3">
    <name type="scientific">Striga hermonthica</name>
    <name type="common">Purple witchweed</name>
    <name type="synonym">Buchnera hermonthica</name>
    <dbReference type="NCBI Taxonomy" id="68872"/>
    <lineage>
        <taxon>Eukaryota</taxon>
        <taxon>Viridiplantae</taxon>
        <taxon>Streptophyta</taxon>
        <taxon>Embryophyta</taxon>
        <taxon>Tracheophyta</taxon>
        <taxon>Spermatophyta</taxon>
        <taxon>Magnoliopsida</taxon>
        <taxon>eudicotyledons</taxon>
        <taxon>Gunneridae</taxon>
        <taxon>Pentapetalae</taxon>
        <taxon>asterids</taxon>
        <taxon>lamiids</taxon>
        <taxon>Lamiales</taxon>
        <taxon>Orobanchaceae</taxon>
        <taxon>Buchnereae</taxon>
        <taxon>Striga</taxon>
    </lineage>
</organism>
<dbReference type="Gene3D" id="2.40.70.10">
    <property type="entry name" value="Acid Proteases"/>
    <property type="match status" value="1"/>
</dbReference>
<evidence type="ECO:0000313" key="2">
    <source>
        <dbReference type="EMBL" id="CAA0819856.1"/>
    </source>
</evidence>
<feature type="non-terminal residue" evidence="2">
    <location>
        <position position="214"/>
    </location>
</feature>
<gene>
    <name evidence="2" type="ORF">SHERM_18109</name>
</gene>
<dbReference type="CDD" id="cd00303">
    <property type="entry name" value="retropepsin_like"/>
    <property type="match status" value="1"/>
</dbReference>
<dbReference type="Proteomes" id="UP001153555">
    <property type="component" value="Unassembled WGS sequence"/>
</dbReference>
<dbReference type="PANTHER" id="PTHR46148">
    <property type="entry name" value="CHROMO DOMAIN-CONTAINING PROTEIN"/>
    <property type="match status" value="1"/>
</dbReference>
<dbReference type="InterPro" id="IPR056924">
    <property type="entry name" value="SH3_Tf2-1"/>
</dbReference>
<dbReference type="OrthoDB" id="3211671at2759"/>
<protein>
    <recommendedName>
        <fullName evidence="1">Tf2-1-like SH3-like domain-containing protein</fullName>
    </recommendedName>
</protein>
<dbReference type="AlphaFoldDB" id="A0A9N7MV51"/>
<evidence type="ECO:0000259" key="1">
    <source>
        <dbReference type="Pfam" id="PF24626"/>
    </source>
</evidence>
<dbReference type="EMBL" id="CACSLK010019758">
    <property type="protein sequence ID" value="CAA0819856.1"/>
    <property type="molecule type" value="Genomic_DNA"/>
</dbReference>
<dbReference type="PANTHER" id="PTHR46148:SF57">
    <property type="entry name" value="OS12G0499874 PROTEIN"/>
    <property type="match status" value="1"/>
</dbReference>
<dbReference type="InterPro" id="IPR021109">
    <property type="entry name" value="Peptidase_aspartic_dom_sf"/>
</dbReference>
<dbReference type="Pfam" id="PF24626">
    <property type="entry name" value="SH3_Tf2-1"/>
    <property type="match status" value="1"/>
</dbReference>
<evidence type="ECO:0000313" key="3">
    <source>
        <dbReference type="Proteomes" id="UP001153555"/>
    </source>
</evidence>